<gene>
    <name evidence="6" type="ORF">A2140_08860</name>
</gene>
<evidence type="ECO:0000256" key="1">
    <source>
        <dbReference type="ARBA" id="ARBA00007734"/>
    </source>
</evidence>
<dbReference type="InterPro" id="IPR008258">
    <property type="entry name" value="Transglycosylase_SLT_dom_1"/>
</dbReference>
<dbReference type="Proteomes" id="UP000178379">
    <property type="component" value="Unassembled WGS sequence"/>
</dbReference>
<dbReference type="InterPro" id="IPR012289">
    <property type="entry name" value="Lytic_TGlycosylase_superhlx_L"/>
</dbReference>
<dbReference type="CDD" id="cd13401">
    <property type="entry name" value="Slt70-like"/>
    <property type="match status" value="1"/>
</dbReference>
<dbReference type="Gene3D" id="1.10.1240.20">
    <property type="entry name" value="Lytic transglycosylase, superhelical linker domain"/>
    <property type="match status" value="1"/>
</dbReference>
<feature type="region of interest" description="Disordered" evidence="3">
    <location>
        <begin position="399"/>
        <end position="483"/>
    </location>
</feature>
<evidence type="ECO:0000259" key="4">
    <source>
        <dbReference type="Pfam" id="PF01464"/>
    </source>
</evidence>
<evidence type="ECO:0000256" key="2">
    <source>
        <dbReference type="ARBA" id="ARBA00022729"/>
    </source>
</evidence>
<organism evidence="6 7">
    <name type="scientific">Candidatus Muproteobacteria bacterium RBG_16_62_13</name>
    <dbReference type="NCBI Taxonomy" id="1817756"/>
    <lineage>
        <taxon>Bacteria</taxon>
        <taxon>Pseudomonadati</taxon>
        <taxon>Pseudomonadota</taxon>
        <taxon>Candidatus Muproteobacteria</taxon>
    </lineage>
</organism>
<dbReference type="InterPro" id="IPR023346">
    <property type="entry name" value="Lysozyme-like_dom_sf"/>
</dbReference>
<proteinExistence type="inferred from homology"/>
<dbReference type="PANTHER" id="PTHR37423:SF5">
    <property type="entry name" value="SOLUBLE LYTIC MUREIN TRANSGLYCOSYLASE"/>
    <property type="match status" value="1"/>
</dbReference>
<reference evidence="6 7" key="1">
    <citation type="journal article" date="2016" name="Nat. Commun.">
        <title>Thousands of microbial genomes shed light on interconnected biogeochemical processes in an aquifer system.</title>
        <authorList>
            <person name="Anantharaman K."/>
            <person name="Brown C.T."/>
            <person name="Hug L.A."/>
            <person name="Sharon I."/>
            <person name="Castelle C.J."/>
            <person name="Probst A.J."/>
            <person name="Thomas B.C."/>
            <person name="Singh A."/>
            <person name="Wilkins M.J."/>
            <person name="Karaoz U."/>
            <person name="Brodie E.L."/>
            <person name="Williams K.H."/>
            <person name="Hubbard S.S."/>
            <person name="Banfield J.F."/>
        </authorList>
    </citation>
    <scope>NUCLEOTIDE SEQUENCE [LARGE SCALE GENOMIC DNA]</scope>
</reference>
<comment type="similarity">
    <text evidence="1">Belongs to the transglycosylase Slt family.</text>
</comment>
<dbReference type="SUPFAM" id="SSF53955">
    <property type="entry name" value="Lysozyme-like"/>
    <property type="match status" value="1"/>
</dbReference>
<feature type="domain" description="Transglycosylase SLT" evidence="4">
    <location>
        <begin position="243"/>
        <end position="350"/>
    </location>
</feature>
<evidence type="ECO:0000256" key="3">
    <source>
        <dbReference type="SAM" id="MobiDB-lite"/>
    </source>
</evidence>
<comment type="caution">
    <text evidence="6">The sequence shown here is derived from an EMBL/GenBank/DDBJ whole genome shotgun (WGS) entry which is preliminary data.</text>
</comment>
<evidence type="ECO:0000259" key="5">
    <source>
        <dbReference type="Pfam" id="PF14718"/>
    </source>
</evidence>
<keyword evidence="2" id="KW-0732">Signal</keyword>
<evidence type="ECO:0000313" key="6">
    <source>
        <dbReference type="EMBL" id="OGI39790.1"/>
    </source>
</evidence>
<dbReference type="GO" id="GO:0042597">
    <property type="term" value="C:periplasmic space"/>
    <property type="evidence" value="ECO:0007669"/>
    <property type="project" value="InterPro"/>
</dbReference>
<sequence length="483" mass="53998">MVVRHGVVRLAARDPAEAVRRWQAIKERHQMFGEDDNYVFRHVGIIAAQRHMPEALVWLSAVSADPADEQLHLWRVRAALRAGEWETARRFIAALPEEQQREGRWVYWKARSLEIGGKKREAEKLLRVLARERSYYGFLAADRLQAEYAMQHTPVAATPEEVTAMLARPGIQMAQELYRIGHILDARRQWNWVIQHLNNRELSVAALVASQWGWHDRAILTAGRSKNYDDLELRFPVLYREQIETNASAQGLDPGWVYGVVRQESAFVVDARSPVGALGLMQLMPATGRMTGRRLNVPIRGRESILNIDNNLKLGTGYLKEVLQRNNGHQTLATASYNAGPHRVTSWLPDGKAIDAEVWVETIPFNETRDYVRNVLAFAAVYDHRLGIRPVRLQARMPEVVPPKPQTGAISGQDERPKRAGLPLRPAALASVPSAKPQTGAISGQDERLKGAGLPLRPAAPVAPPDTANDKPDGDKPGDADDP</sequence>
<dbReference type="InterPro" id="IPR037061">
    <property type="entry name" value="Lytic_TGlycoase_superhlx_L_sf"/>
</dbReference>
<name>A0A1F6T3R9_9PROT</name>
<feature type="compositionally biased region" description="Basic and acidic residues" evidence="3">
    <location>
        <begin position="468"/>
        <end position="483"/>
    </location>
</feature>
<dbReference type="InterPro" id="IPR008939">
    <property type="entry name" value="Lytic_TGlycosylase_superhlx_U"/>
</dbReference>
<dbReference type="GO" id="GO:0004553">
    <property type="term" value="F:hydrolase activity, hydrolyzing O-glycosyl compounds"/>
    <property type="evidence" value="ECO:0007669"/>
    <property type="project" value="InterPro"/>
</dbReference>
<dbReference type="SUPFAM" id="SSF48435">
    <property type="entry name" value="Bacterial muramidases"/>
    <property type="match status" value="1"/>
</dbReference>
<evidence type="ECO:0008006" key="8">
    <source>
        <dbReference type="Google" id="ProtNLM"/>
    </source>
</evidence>
<dbReference type="EMBL" id="MFSQ01000083">
    <property type="protein sequence ID" value="OGI39790.1"/>
    <property type="molecule type" value="Genomic_DNA"/>
</dbReference>
<dbReference type="Gene3D" id="1.10.530.10">
    <property type="match status" value="1"/>
</dbReference>
<dbReference type="PANTHER" id="PTHR37423">
    <property type="entry name" value="SOLUBLE LYTIC MUREIN TRANSGLYCOSYLASE-RELATED"/>
    <property type="match status" value="1"/>
</dbReference>
<feature type="domain" description="Lytic transglycosylase superhelical linker" evidence="5">
    <location>
        <begin position="167"/>
        <end position="231"/>
    </location>
</feature>
<dbReference type="Pfam" id="PF14718">
    <property type="entry name" value="SLT_L"/>
    <property type="match status" value="1"/>
</dbReference>
<evidence type="ECO:0000313" key="7">
    <source>
        <dbReference type="Proteomes" id="UP000178379"/>
    </source>
</evidence>
<feature type="compositionally biased region" description="Low complexity" evidence="3">
    <location>
        <begin position="420"/>
        <end position="430"/>
    </location>
</feature>
<dbReference type="STRING" id="1817756.A2140_08860"/>
<feature type="compositionally biased region" description="Low complexity" evidence="3">
    <location>
        <begin position="451"/>
        <end position="460"/>
    </location>
</feature>
<protein>
    <recommendedName>
        <fullName evidence="8">Transglycosylase SLT domain-containing protein</fullName>
    </recommendedName>
</protein>
<accession>A0A1F6T3R9</accession>
<dbReference type="AlphaFoldDB" id="A0A1F6T3R9"/>
<dbReference type="Gene3D" id="1.25.20.10">
    <property type="entry name" value="Bacterial muramidases"/>
    <property type="match status" value="1"/>
</dbReference>
<dbReference type="Pfam" id="PF01464">
    <property type="entry name" value="SLT"/>
    <property type="match status" value="1"/>
</dbReference>